<organism evidence="7">
    <name type="scientific">Vibrio parahaemolyticus</name>
    <dbReference type="NCBI Taxonomy" id="670"/>
    <lineage>
        <taxon>Bacteria</taxon>
        <taxon>Pseudomonadati</taxon>
        <taxon>Pseudomonadota</taxon>
        <taxon>Gammaproteobacteria</taxon>
        <taxon>Vibrionales</taxon>
        <taxon>Vibrionaceae</taxon>
        <taxon>Vibrio</taxon>
    </lineage>
</organism>
<evidence type="ECO:0000256" key="2">
    <source>
        <dbReference type="ARBA" id="ARBA00010488"/>
    </source>
</evidence>
<gene>
    <name evidence="7" type="primary">tagF</name>
</gene>
<accession>A0A5P5X533</accession>
<dbReference type="EMBL" id="MK473643">
    <property type="protein sequence ID" value="QFF90354.1"/>
    <property type="molecule type" value="Genomic_DNA"/>
</dbReference>
<evidence type="ECO:0000256" key="6">
    <source>
        <dbReference type="ARBA" id="ARBA00023136"/>
    </source>
</evidence>
<dbReference type="EMBL" id="MK473642">
    <property type="protein sequence ID" value="QFF90335.1"/>
    <property type="molecule type" value="Genomic_DNA"/>
</dbReference>
<name>A0A5P5X533_VIBPH</name>
<sequence>MIRILLTIVRFLSSALVTILPRKKNIWLFSSWMGRKSNDNPKAVYDYMKQDKQIRCIWICKCYQELERLTNNDSEAYYYKSLRGIYYQSIAGTIFFTHGVISEFNSAFIGFTTRRVNLWHGMPIKKIGFDDVNYVNRTPFESKRWYLILRNEVHDYYVSVGEVCTNILASAFLVDKRKILEFGFPRNDKLQSNYDYGERIAESRTKVLYMPTFKKNQSGNYDIDIDAEFLIKKSSELNIEFYIKPHPMSTIDKTTLDNISDCESVFILKTDDIYDDLPFFDVLISDISSVIFDFALLERTILLFSPSFDEYLSTNRAVYEYSKIISRYMITDWNDLFDTIKSKDNTKNFSIEALNFHANRADKFSATKKLCSYLTKSHYV</sequence>
<evidence type="ECO:0000256" key="3">
    <source>
        <dbReference type="ARBA" id="ARBA00022475"/>
    </source>
</evidence>
<protein>
    <submittedName>
        <fullName evidence="7">TagF</fullName>
    </submittedName>
</protein>
<keyword evidence="5" id="KW-0777">Teichoic acid biosynthesis</keyword>
<dbReference type="Gene3D" id="3.40.50.11820">
    <property type="match status" value="1"/>
</dbReference>
<comment type="subcellular location">
    <subcellularLocation>
        <location evidence="1">Cell membrane</location>
        <topology evidence="1">Peripheral membrane protein</topology>
    </subcellularLocation>
</comment>
<dbReference type="PANTHER" id="PTHR37316">
    <property type="entry name" value="TEICHOIC ACID GLYCEROL-PHOSPHATE PRIMASE"/>
    <property type="match status" value="1"/>
</dbReference>
<dbReference type="InterPro" id="IPR007554">
    <property type="entry name" value="Glycerophosphate_synth"/>
</dbReference>
<comment type="similarity">
    <text evidence="2">Belongs to the CDP-glycerol glycerophosphotransferase family.</text>
</comment>
<evidence type="ECO:0000313" key="7">
    <source>
        <dbReference type="EMBL" id="QFF90335.1"/>
    </source>
</evidence>
<dbReference type="GO" id="GO:0005886">
    <property type="term" value="C:plasma membrane"/>
    <property type="evidence" value="ECO:0007669"/>
    <property type="project" value="UniProtKB-SubCell"/>
</dbReference>
<dbReference type="GO" id="GO:0019350">
    <property type="term" value="P:teichoic acid biosynthetic process"/>
    <property type="evidence" value="ECO:0007669"/>
    <property type="project" value="UniProtKB-KW"/>
</dbReference>
<dbReference type="Pfam" id="PF04464">
    <property type="entry name" value="Glyphos_transf"/>
    <property type="match status" value="1"/>
</dbReference>
<evidence type="ECO:0000256" key="1">
    <source>
        <dbReference type="ARBA" id="ARBA00004202"/>
    </source>
</evidence>
<dbReference type="InterPro" id="IPR051612">
    <property type="entry name" value="Teichoic_Acid_Biosynth"/>
</dbReference>
<dbReference type="GO" id="GO:0047355">
    <property type="term" value="F:CDP-glycerol glycerophosphotransferase activity"/>
    <property type="evidence" value="ECO:0007669"/>
    <property type="project" value="InterPro"/>
</dbReference>
<evidence type="ECO:0000313" key="8">
    <source>
        <dbReference type="EMBL" id="QFF90354.1"/>
    </source>
</evidence>
<dbReference type="InterPro" id="IPR043148">
    <property type="entry name" value="TagF_C"/>
</dbReference>
<evidence type="ECO:0000256" key="5">
    <source>
        <dbReference type="ARBA" id="ARBA00022944"/>
    </source>
</evidence>
<reference evidence="7" key="1">
    <citation type="journal article" date="2019" name="Int. J. Food Microbiol.">
        <title>Developing a novel molecular serotyping system based on capsular polysaccharide synthesis gene clusters of Vibrio parahaemolyticus.</title>
        <authorList>
            <person name="Pang Y."/>
            <person name="Guo X."/>
            <person name="Tian X."/>
            <person name="Liu F."/>
            <person name="Wang L."/>
            <person name="Wu J."/>
            <person name="Zhang S."/>
            <person name="Li S."/>
            <person name="Liu B."/>
        </authorList>
    </citation>
    <scope>NUCLEOTIDE SEQUENCE</scope>
    <source>
        <strain evidence="7">G2884</strain>
        <strain evidence="8">G3558</strain>
    </source>
</reference>
<dbReference type="AlphaFoldDB" id="A0A5P5X533"/>
<dbReference type="SUPFAM" id="SSF53756">
    <property type="entry name" value="UDP-Glycosyltransferase/glycogen phosphorylase"/>
    <property type="match status" value="1"/>
</dbReference>
<dbReference type="PANTHER" id="PTHR37316:SF3">
    <property type="entry name" value="TEICHOIC ACID GLYCEROL-PHOSPHATE TRANSFERASE"/>
    <property type="match status" value="1"/>
</dbReference>
<dbReference type="InterPro" id="IPR043149">
    <property type="entry name" value="TagF_N"/>
</dbReference>
<proteinExistence type="inferred from homology"/>
<keyword evidence="4" id="KW-0808">Transferase</keyword>
<keyword evidence="6" id="KW-0472">Membrane</keyword>
<keyword evidence="3" id="KW-1003">Cell membrane</keyword>
<evidence type="ECO:0000256" key="4">
    <source>
        <dbReference type="ARBA" id="ARBA00022679"/>
    </source>
</evidence>
<dbReference type="RefSeq" id="WP_180766713.1">
    <property type="nucleotide sequence ID" value="NZ_JAMPYU010000007.1"/>
</dbReference>
<dbReference type="Gene3D" id="3.40.50.12580">
    <property type="match status" value="1"/>
</dbReference>